<name>A0A131YDJ5_RHIAP</name>
<evidence type="ECO:0000256" key="2">
    <source>
        <dbReference type="SAM" id="SignalP"/>
    </source>
</evidence>
<dbReference type="EMBL" id="GEDV01011570">
    <property type="protein sequence ID" value="JAP76987.1"/>
    <property type="molecule type" value="Transcribed_RNA"/>
</dbReference>
<feature type="region of interest" description="Disordered" evidence="1">
    <location>
        <begin position="64"/>
        <end position="139"/>
    </location>
</feature>
<feature type="chain" id="PRO_5007284798" evidence="2">
    <location>
        <begin position="32"/>
        <end position="139"/>
    </location>
</feature>
<evidence type="ECO:0000256" key="1">
    <source>
        <dbReference type="SAM" id="MobiDB-lite"/>
    </source>
</evidence>
<sequence>MMHIFREKFVFLLGICFLMFTLQHAPTCVLAVYKNLGKESIYVVLGHPGPRPLAPAPGRGNEPIYALLGHSTNPSDRMKMPLPPTPVEGIRHFPTGAPPNPNRHLKPGYRNGLAQVPPAVPPRSPRRAPLGRPRVSRSF</sequence>
<feature type="signal peptide" evidence="2">
    <location>
        <begin position="1"/>
        <end position="31"/>
    </location>
</feature>
<dbReference type="AlphaFoldDB" id="A0A131YDJ5"/>
<organism evidence="3">
    <name type="scientific">Rhipicephalus appendiculatus</name>
    <name type="common">Brown ear tick</name>
    <dbReference type="NCBI Taxonomy" id="34631"/>
    <lineage>
        <taxon>Eukaryota</taxon>
        <taxon>Metazoa</taxon>
        <taxon>Ecdysozoa</taxon>
        <taxon>Arthropoda</taxon>
        <taxon>Chelicerata</taxon>
        <taxon>Arachnida</taxon>
        <taxon>Acari</taxon>
        <taxon>Parasitiformes</taxon>
        <taxon>Ixodida</taxon>
        <taxon>Ixodoidea</taxon>
        <taxon>Ixodidae</taxon>
        <taxon>Rhipicephalinae</taxon>
        <taxon>Rhipicephalus</taxon>
        <taxon>Rhipicephalus</taxon>
    </lineage>
</organism>
<evidence type="ECO:0000313" key="3">
    <source>
        <dbReference type="EMBL" id="JAP76987.1"/>
    </source>
</evidence>
<keyword evidence="2" id="KW-0732">Signal</keyword>
<proteinExistence type="predicted"/>
<protein>
    <submittedName>
        <fullName evidence="3">Uncharacterized protein</fullName>
    </submittedName>
</protein>
<accession>A0A131YDJ5</accession>
<reference evidence="3" key="1">
    <citation type="journal article" date="2016" name="Ticks Tick Borne Dis.">
        <title>De novo assembly and annotation of the salivary gland transcriptome of Rhipicephalus appendiculatus male and female ticks during blood feeding.</title>
        <authorList>
            <person name="de Castro M.H."/>
            <person name="de Klerk D."/>
            <person name="Pienaar R."/>
            <person name="Latif A.A."/>
            <person name="Rees D.J."/>
            <person name="Mans B.J."/>
        </authorList>
    </citation>
    <scope>NUCLEOTIDE SEQUENCE</scope>
    <source>
        <tissue evidence="3">Salivary glands</tissue>
    </source>
</reference>